<organism evidence="1 2">
    <name type="scientific">Triangularia verruculosa</name>
    <dbReference type="NCBI Taxonomy" id="2587418"/>
    <lineage>
        <taxon>Eukaryota</taxon>
        <taxon>Fungi</taxon>
        <taxon>Dikarya</taxon>
        <taxon>Ascomycota</taxon>
        <taxon>Pezizomycotina</taxon>
        <taxon>Sordariomycetes</taxon>
        <taxon>Sordariomycetidae</taxon>
        <taxon>Sordariales</taxon>
        <taxon>Podosporaceae</taxon>
        <taxon>Triangularia</taxon>
    </lineage>
</organism>
<keyword evidence="2" id="KW-1185">Reference proteome</keyword>
<dbReference type="AlphaFoldDB" id="A0AAN7APU7"/>
<reference evidence="1" key="1">
    <citation type="journal article" date="2023" name="Mol. Phylogenet. Evol.">
        <title>Genome-scale phylogeny and comparative genomics of the fungal order Sordariales.</title>
        <authorList>
            <person name="Hensen N."/>
            <person name="Bonometti L."/>
            <person name="Westerberg I."/>
            <person name="Brannstrom I.O."/>
            <person name="Guillou S."/>
            <person name="Cros-Aarteil S."/>
            <person name="Calhoun S."/>
            <person name="Haridas S."/>
            <person name="Kuo A."/>
            <person name="Mondo S."/>
            <person name="Pangilinan J."/>
            <person name="Riley R."/>
            <person name="LaButti K."/>
            <person name="Andreopoulos B."/>
            <person name="Lipzen A."/>
            <person name="Chen C."/>
            <person name="Yan M."/>
            <person name="Daum C."/>
            <person name="Ng V."/>
            <person name="Clum A."/>
            <person name="Steindorff A."/>
            <person name="Ohm R.A."/>
            <person name="Martin F."/>
            <person name="Silar P."/>
            <person name="Natvig D.O."/>
            <person name="Lalanne C."/>
            <person name="Gautier V."/>
            <person name="Ament-Velasquez S.L."/>
            <person name="Kruys A."/>
            <person name="Hutchinson M.I."/>
            <person name="Powell A.J."/>
            <person name="Barry K."/>
            <person name="Miller A.N."/>
            <person name="Grigoriev I.V."/>
            <person name="Debuchy R."/>
            <person name="Gladieux P."/>
            <person name="Hiltunen Thoren M."/>
            <person name="Johannesson H."/>
        </authorList>
    </citation>
    <scope>NUCLEOTIDE SEQUENCE</scope>
    <source>
        <strain evidence="1">CBS 315.58</strain>
    </source>
</reference>
<accession>A0AAN7APU7</accession>
<reference evidence="1" key="2">
    <citation type="submission" date="2023-05" db="EMBL/GenBank/DDBJ databases">
        <authorList>
            <consortium name="Lawrence Berkeley National Laboratory"/>
            <person name="Steindorff A."/>
            <person name="Hensen N."/>
            <person name="Bonometti L."/>
            <person name="Westerberg I."/>
            <person name="Brannstrom I.O."/>
            <person name="Guillou S."/>
            <person name="Cros-Aarteil S."/>
            <person name="Calhoun S."/>
            <person name="Haridas S."/>
            <person name="Kuo A."/>
            <person name="Mondo S."/>
            <person name="Pangilinan J."/>
            <person name="Riley R."/>
            <person name="Labutti K."/>
            <person name="Andreopoulos B."/>
            <person name="Lipzen A."/>
            <person name="Chen C."/>
            <person name="Yanf M."/>
            <person name="Daum C."/>
            <person name="Ng V."/>
            <person name="Clum A."/>
            <person name="Ohm R."/>
            <person name="Martin F."/>
            <person name="Silar P."/>
            <person name="Natvig D."/>
            <person name="Lalanne C."/>
            <person name="Gautier V."/>
            <person name="Ament-Velasquez S.L."/>
            <person name="Kruys A."/>
            <person name="Hutchinson M.I."/>
            <person name="Powell A.J."/>
            <person name="Barry K."/>
            <person name="Miller A.N."/>
            <person name="Grigoriev I.V."/>
            <person name="Debuchy R."/>
            <person name="Gladieux P."/>
            <person name="Thoren M.H."/>
            <person name="Johannesson H."/>
        </authorList>
    </citation>
    <scope>NUCLEOTIDE SEQUENCE</scope>
    <source>
        <strain evidence="1">CBS 315.58</strain>
    </source>
</reference>
<evidence type="ECO:0000313" key="2">
    <source>
        <dbReference type="Proteomes" id="UP001303160"/>
    </source>
</evidence>
<dbReference type="SUPFAM" id="SSF52047">
    <property type="entry name" value="RNI-like"/>
    <property type="match status" value="1"/>
</dbReference>
<dbReference type="EMBL" id="MU864043">
    <property type="protein sequence ID" value="KAK4194709.1"/>
    <property type="molecule type" value="Genomic_DNA"/>
</dbReference>
<evidence type="ECO:0008006" key="3">
    <source>
        <dbReference type="Google" id="ProtNLM"/>
    </source>
</evidence>
<dbReference type="Proteomes" id="UP001303160">
    <property type="component" value="Unassembled WGS sequence"/>
</dbReference>
<protein>
    <recommendedName>
        <fullName evidence="3">F-box domain-containing protein</fullName>
    </recommendedName>
</protein>
<dbReference type="Gene3D" id="3.80.10.10">
    <property type="entry name" value="Ribonuclease Inhibitor"/>
    <property type="match status" value="1"/>
</dbReference>
<name>A0AAN7APU7_9PEZI</name>
<proteinExistence type="predicted"/>
<gene>
    <name evidence="1" type="ORF">QBC40DRAFT_238009</name>
</gene>
<comment type="caution">
    <text evidence="1">The sequence shown here is derived from an EMBL/GenBank/DDBJ whole genome shotgun (WGS) entry which is preliminary data.</text>
</comment>
<dbReference type="InterPro" id="IPR032675">
    <property type="entry name" value="LRR_dom_sf"/>
</dbReference>
<sequence>MTAGLESLPWLVLSQICEHLDDDISRSCWGRRDIWAFSLTSRKCCAVAADRRFCEVQIEAATPKRTASCIAQWDDILSRDGGRYRHVRRLSIKPPRINEGSQVNSWDEEEHAPASWDMPLFCRPHFHRDGRQNLSNTTLASFKRADTLWLDFARFTEKLPGLRDLVWCFNFMPRPILSAAHDSTRNCRLHMHHFMLESAVVPRSGDPQSIDLDADDYALATSPSLHAVMAPLQCYESDGRLNYNEEALAGMVASAAPNLRHLWTVSTHPEASLRLRESRALGRPQPCPVGLFAPMSNAGSLQSLHLSGLMSPNIERWTARTDISKLQSVSSWDPGCVRPLADMAARGQLAQLKDIQLQDIDVPDMKQPLCRLLESLNPHSLRSLRLAGHIDNDVFDIIVNHQGNSLRDLSLEAGECYSEGHDEGNLEPAPMVLTPPLAARFAGTCQNLESLHVHLDRALGNADEYALYRALGQLPKLQRLSLRLQFTVQPDEHVWMEDREVRPEDIPRDQLSRAFANAAVDATLARAIFEIISARNSGLQQLRLQTERKVSSYSVAVNDSRFRDILRWFARSWVCERKWDERGTSSVEVAELYPEQTIHAGAEWQYIAEAEKLYEGEGVYIEAFGDVWPITTPRWWEEWKSLPLRETLL</sequence>
<evidence type="ECO:0000313" key="1">
    <source>
        <dbReference type="EMBL" id="KAK4194709.1"/>
    </source>
</evidence>